<dbReference type="SUPFAM" id="SSF48403">
    <property type="entry name" value="Ankyrin repeat"/>
    <property type="match status" value="1"/>
</dbReference>
<evidence type="ECO:0000313" key="4">
    <source>
        <dbReference type="EMBL" id="CAB0041516.1"/>
    </source>
</evidence>
<dbReference type="PROSITE" id="PS50088">
    <property type="entry name" value="ANK_REPEAT"/>
    <property type="match status" value="1"/>
</dbReference>
<evidence type="ECO:0000256" key="1">
    <source>
        <dbReference type="ARBA" id="ARBA00022737"/>
    </source>
</evidence>
<keyword evidence="2 3" id="KW-0040">ANK repeat</keyword>
<dbReference type="GO" id="GO:0005634">
    <property type="term" value="C:nucleus"/>
    <property type="evidence" value="ECO:0007669"/>
    <property type="project" value="TreeGrafter"/>
</dbReference>
<reference evidence="4 5" key="1">
    <citation type="submission" date="2020-02" db="EMBL/GenBank/DDBJ databases">
        <authorList>
            <person name="Ferguson B K."/>
        </authorList>
    </citation>
    <scope>NUCLEOTIDE SEQUENCE [LARGE SCALE GENOMIC DNA]</scope>
</reference>
<dbReference type="OrthoDB" id="194358at2759"/>
<dbReference type="PRINTS" id="PR01415">
    <property type="entry name" value="ANKYRIN"/>
</dbReference>
<proteinExistence type="predicted"/>
<protein>
    <submittedName>
        <fullName evidence="4">Uncharacterized protein</fullName>
    </submittedName>
</protein>
<evidence type="ECO:0000256" key="3">
    <source>
        <dbReference type="PROSITE-ProRule" id="PRU00023"/>
    </source>
</evidence>
<dbReference type="EMBL" id="CADCXV010001119">
    <property type="protein sequence ID" value="CAB0041516.1"/>
    <property type="molecule type" value="Genomic_DNA"/>
</dbReference>
<evidence type="ECO:0000256" key="2">
    <source>
        <dbReference type="ARBA" id="ARBA00023043"/>
    </source>
</evidence>
<organism evidence="4 5">
    <name type="scientific">Trichogramma brassicae</name>
    <dbReference type="NCBI Taxonomy" id="86971"/>
    <lineage>
        <taxon>Eukaryota</taxon>
        <taxon>Metazoa</taxon>
        <taxon>Ecdysozoa</taxon>
        <taxon>Arthropoda</taxon>
        <taxon>Hexapoda</taxon>
        <taxon>Insecta</taxon>
        <taxon>Pterygota</taxon>
        <taxon>Neoptera</taxon>
        <taxon>Endopterygota</taxon>
        <taxon>Hymenoptera</taxon>
        <taxon>Apocrita</taxon>
        <taxon>Proctotrupomorpha</taxon>
        <taxon>Chalcidoidea</taxon>
        <taxon>Trichogrammatidae</taxon>
        <taxon>Trichogramma</taxon>
    </lineage>
</organism>
<accession>A0A6H5IWI3</accession>
<feature type="repeat" description="ANK" evidence="3">
    <location>
        <begin position="359"/>
        <end position="394"/>
    </location>
</feature>
<keyword evidence="5" id="KW-1185">Reference proteome</keyword>
<evidence type="ECO:0000313" key="5">
    <source>
        <dbReference type="Proteomes" id="UP000479190"/>
    </source>
</evidence>
<dbReference type="Pfam" id="PF12796">
    <property type="entry name" value="Ank_2"/>
    <property type="match status" value="1"/>
</dbReference>
<dbReference type="SMART" id="SM00248">
    <property type="entry name" value="ANK"/>
    <property type="match status" value="5"/>
</dbReference>
<dbReference type="InterPro" id="IPR036770">
    <property type="entry name" value="Ankyrin_rpt-contain_sf"/>
</dbReference>
<dbReference type="GO" id="GO:0010468">
    <property type="term" value="P:regulation of gene expression"/>
    <property type="evidence" value="ECO:0007669"/>
    <property type="project" value="TreeGrafter"/>
</dbReference>
<gene>
    <name evidence="4" type="ORF">TBRA_LOCUS13184</name>
</gene>
<keyword evidence="1" id="KW-0677">Repeat</keyword>
<dbReference type="AlphaFoldDB" id="A0A6H5IWI3"/>
<dbReference type="Proteomes" id="UP000479190">
    <property type="component" value="Unassembled WGS sequence"/>
</dbReference>
<dbReference type="Gene3D" id="1.25.40.20">
    <property type="entry name" value="Ankyrin repeat-containing domain"/>
    <property type="match status" value="2"/>
</dbReference>
<name>A0A6H5IWI3_9HYME</name>
<dbReference type="PROSITE" id="PS50297">
    <property type="entry name" value="ANK_REP_REGION"/>
    <property type="match status" value="1"/>
</dbReference>
<dbReference type="InterPro" id="IPR002110">
    <property type="entry name" value="Ankyrin_rpt"/>
</dbReference>
<sequence>MLTMWRWLRGKCFTYDYEVVESGSDVDSEISDSNLMYANHPNEACVEKLKSLRENFNLEVKEERYDLLDQLNSLICHWRGPRPNLRDIFRPEEIERLLFDTIVYEIIKYEDSCVTDLSFIAFVARSGYKQELELGEDSKISPRRTTPIHHANQFGYYKIIPDLFKIYNKFDVNYVDEFGITHFHVACKFGCEDAVEKFLRFGQDPNRLWHKTKESSSDMSLDNYEDKYARSLLRCGYSLDPVYSDRSAALRHLIQSNVNISSAELFIKISDELKKPSQVNIRYDWSNRPLLLSLVYKNKKVAELLLKKGANPNLSELEEGWTALHIVSMGDKFYDMAKMLFKICDDKHQPLLVDAQDRLGKTPLHLALESSSYGKKNMIELLLRHGADPNSTYGWGYTLLHGICTHNHDLRFGTEILFQVCRKINRTVEVNARDKYDQWAGALATIERLRERGYELDQSDALKIMKIFAIYGLFKKSTDVLKSLYDDKKFARKKPQNFYRSYH</sequence>
<dbReference type="PANTHER" id="PTHR24124:SF14">
    <property type="entry name" value="CHROMOSOME UNDETERMINED SCAFFOLD_25, WHOLE GENOME SHOTGUN SEQUENCE"/>
    <property type="match status" value="1"/>
</dbReference>
<dbReference type="PANTHER" id="PTHR24124">
    <property type="entry name" value="ANKYRIN REPEAT FAMILY A"/>
    <property type="match status" value="1"/>
</dbReference>